<dbReference type="GO" id="GO:0042578">
    <property type="term" value="F:phosphoric ester hydrolase activity"/>
    <property type="evidence" value="ECO:0007669"/>
    <property type="project" value="TreeGrafter"/>
</dbReference>
<dbReference type="Gene3D" id="1.10.150.110">
    <property type="entry name" value="DNA polymerase beta, N-terminal domain-like"/>
    <property type="match status" value="1"/>
</dbReference>
<dbReference type="SMART" id="SM00278">
    <property type="entry name" value="HhH1"/>
    <property type="match status" value="3"/>
</dbReference>
<dbReference type="PANTHER" id="PTHR36928">
    <property type="entry name" value="PHOSPHATASE YCDX-RELATED"/>
    <property type="match status" value="1"/>
</dbReference>
<evidence type="ECO:0000256" key="7">
    <source>
        <dbReference type="ARBA" id="ARBA00022634"/>
    </source>
</evidence>
<keyword evidence="14" id="KW-0915">Sodium</keyword>
<dbReference type="Gene3D" id="1.10.150.20">
    <property type="entry name" value="5' to 3' exonuclease, C-terminal subdomain"/>
    <property type="match status" value="1"/>
</dbReference>
<dbReference type="EC" id="2.7.7.7" evidence="3"/>
<dbReference type="AlphaFoldDB" id="A0A0S7XNS5"/>
<evidence type="ECO:0000259" key="24">
    <source>
        <dbReference type="SMART" id="SM00483"/>
    </source>
</evidence>
<evidence type="ECO:0000256" key="16">
    <source>
        <dbReference type="ARBA" id="ARBA00035717"/>
    </source>
</evidence>
<dbReference type="EC" id="4.2.99.18" evidence="4"/>
<dbReference type="GO" id="GO:0006281">
    <property type="term" value="P:DNA repair"/>
    <property type="evidence" value="ECO:0007669"/>
    <property type="project" value="UniProtKB-KW"/>
</dbReference>
<gene>
    <name evidence="25" type="ORF">AMK68_02815</name>
</gene>
<dbReference type="GO" id="GO:0008270">
    <property type="term" value="F:zinc ion binding"/>
    <property type="evidence" value="ECO:0007669"/>
    <property type="project" value="TreeGrafter"/>
</dbReference>
<dbReference type="InterPro" id="IPR047967">
    <property type="entry name" value="PolX_PHP"/>
</dbReference>
<dbReference type="NCBIfam" id="NF006375">
    <property type="entry name" value="PRK08609.1"/>
    <property type="match status" value="1"/>
</dbReference>
<evidence type="ECO:0000313" key="26">
    <source>
        <dbReference type="Proteomes" id="UP000052020"/>
    </source>
</evidence>
<organism evidence="25 26">
    <name type="scientific">candidate division KD3-62 bacterium DG_56</name>
    <dbReference type="NCBI Taxonomy" id="1704032"/>
    <lineage>
        <taxon>Bacteria</taxon>
        <taxon>candidate division KD3-62</taxon>
    </lineage>
</organism>
<dbReference type="PANTHER" id="PTHR36928:SF1">
    <property type="entry name" value="PHOSPHATASE YCDX-RELATED"/>
    <property type="match status" value="1"/>
</dbReference>
<evidence type="ECO:0000256" key="2">
    <source>
        <dbReference type="ARBA" id="ARBA00004496"/>
    </source>
</evidence>
<dbReference type="InterPro" id="IPR004013">
    <property type="entry name" value="PHP_dom"/>
</dbReference>
<keyword evidence="7" id="KW-0237">DNA synthesis</keyword>
<comment type="cofactor">
    <cofactor evidence="1">
        <name>Mg(2+)</name>
        <dbReference type="ChEBI" id="CHEBI:18420"/>
    </cofactor>
</comment>
<dbReference type="PRINTS" id="PR00870">
    <property type="entry name" value="DNAPOLXBETA"/>
</dbReference>
<dbReference type="InterPro" id="IPR016195">
    <property type="entry name" value="Pol/histidinol_Pase-like"/>
</dbReference>
<feature type="domain" description="Helix-hairpin-helix DNA-binding motif class 1" evidence="22">
    <location>
        <begin position="51"/>
        <end position="70"/>
    </location>
</feature>
<dbReference type="InterPro" id="IPR050243">
    <property type="entry name" value="PHP_phosphatase"/>
</dbReference>
<evidence type="ECO:0000256" key="13">
    <source>
        <dbReference type="ARBA" id="ARBA00022932"/>
    </source>
</evidence>
<dbReference type="GO" id="GO:0140078">
    <property type="term" value="F:class I DNA-(apurinic or apyrimidinic site) endonuclease activity"/>
    <property type="evidence" value="ECO:0007669"/>
    <property type="project" value="UniProtKB-EC"/>
</dbReference>
<dbReference type="InterPro" id="IPR022311">
    <property type="entry name" value="PolX-like"/>
</dbReference>
<dbReference type="CDD" id="cd07436">
    <property type="entry name" value="PHP_PolX"/>
    <property type="match status" value="1"/>
</dbReference>
<evidence type="ECO:0000256" key="17">
    <source>
        <dbReference type="ARBA" id="ARBA00035726"/>
    </source>
</evidence>
<proteinExistence type="predicted"/>
<dbReference type="CDD" id="cd00141">
    <property type="entry name" value="NT_POLXc"/>
    <property type="match status" value="1"/>
</dbReference>
<name>A0A0S7XNS5_9BACT</name>
<dbReference type="Proteomes" id="UP000052020">
    <property type="component" value="Unassembled WGS sequence"/>
</dbReference>
<dbReference type="GO" id="GO:0003677">
    <property type="term" value="F:DNA binding"/>
    <property type="evidence" value="ECO:0007669"/>
    <property type="project" value="InterPro"/>
</dbReference>
<keyword evidence="11" id="KW-0227">DNA damage</keyword>
<reference evidence="25 26" key="1">
    <citation type="journal article" date="2015" name="Microbiome">
        <title>Genomic resolution of linkages in carbon, nitrogen, and sulfur cycling among widespread estuary sediment bacteria.</title>
        <authorList>
            <person name="Baker B.J."/>
            <person name="Lazar C.S."/>
            <person name="Teske A.P."/>
            <person name="Dick G.J."/>
        </authorList>
    </citation>
    <scope>NUCLEOTIDE SEQUENCE [LARGE SCALE GENOMIC DNA]</scope>
    <source>
        <strain evidence="25">DG_56</strain>
    </source>
</reference>
<dbReference type="PATRIC" id="fig|1704032.3.peg.356"/>
<dbReference type="SMART" id="SM00481">
    <property type="entry name" value="POLIIIAc"/>
    <property type="match status" value="1"/>
</dbReference>
<dbReference type="GO" id="GO:0005829">
    <property type="term" value="C:cytosol"/>
    <property type="evidence" value="ECO:0007669"/>
    <property type="project" value="TreeGrafter"/>
</dbReference>
<dbReference type="InterPro" id="IPR003583">
    <property type="entry name" value="Hlx-hairpin-Hlx_DNA-bd_motif"/>
</dbReference>
<evidence type="ECO:0000256" key="8">
    <source>
        <dbReference type="ARBA" id="ARBA00022679"/>
    </source>
</evidence>
<dbReference type="SUPFAM" id="SSF89550">
    <property type="entry name" value="PHP domain-like"/>
    <property type="match status" value="1"/>
</dbReference>
<dbReference type="InterPro" id="IPR027421">
    <property type="entry name" value="DNA_pol_lamdba_lyase_dom_sf"/>
</dbReference>
<evidence type="ECO:0000256" key="12">
    <source>
        <dbReference type="ARBA" id="ARBA00022843"/>
    </source>
</evidence>
<dbReference type="GO" id="GO:0003887">
    <property type="term" value="F:DNA-directed DNA polymerase activity"/>
    <property type="evidence" value="ECO:0007669"/>
    <property type="project" value="UniProtKB-KW"/>
</dbReference>
<dbReference type="Pfam" id="PF14791">
    <property type="entry name" value="DNA_pol_B_thumb"/>
    <property type="match status" value="1"/>
</dbReference>
<evidence type="ECO:0000256" key="6">
    <source>
        <dbReference type="ARBA" id="ARBA00022481"/>
    </source>
</evidence>
<sequence>MNNQQIARVLAEVADVLEIREENPFKIRAYQRAAQAVRSLPEELSSLRQRGPLTAISGIGKSIAEKIEELLDTGQSQFHRELLAEFPPSLVELLRIPELGPKTVALLHRELAIDSVEELERAARAGRLRDLRGMGPKTEENILHGIERVRQHAKRMPLSAAHPHAEHLIALLRERAPVDRIELAGSLRRMCEDIGDIDILVTSDDPEAVMQAFLSLPDVVEVVGTGPTKSSVITDLGVQVDLRVLDPEDFGAAWQYFTGSKQHNIHLRELAVKHGLKISEYGVFQAKTDRRVAGRTEEEVYAALGMPCPPPEIRQDSGEIELMLQGALPPLIEQADLRGDLQMHTRASDGRATVEEMAEAARLLGYEYIGITDHSKSRAIAKGLHEEDLLKQVEAIRSLNQRLDGITVLAGVECDIKRDGDLDYDDDILAQLDYVIAAIHSGFKMEEKAMTQRIVTALANPYVDMFGHPTGRIIGERDPYALDMEALMQAALEHGVALEINAFPDRLDLKDVHARRAQELGIPLVINTDAHAPEHLALIQYGVATARRAWVSRDHVLNTRPLAELCKSLRRNRAMTRAAASRGRARRR</sequence>
<evidence type="ECO:0000256" key="3">
    <source>
        <dbReference type="ARBA" id="ARBA00012417"/>
    </source>
</evidence>
<dbReference type="InterPro" id="IPR002008">
    <property type="entry name" value="DNA_pol_X_beta-like"/>
</dbReference>
<dbReference type="InterPro" id="IPR003141">
    <property type="entry name" value="Pol/His_phosphatase_N"/>
</dbReference>
<evidence type="ECO:0000256" key="1">
    <source>
        <dbReference type="ARBA" id="ARBA00001946"/>
    </source>
</evidence>
<comment type="subcellular location">
    <subcellularLocation>
        <location evidence="2">Cytoplasm</location>
    </subcellularLocation>
</comment>
<keyword evidence="12" id="KW-0832">Ubl conjugation</keyword>
<comment type="catalytic activity">
    <reaction evidence="18">
        <text>2'-deoxyribonucleotide-(2'-deoxyribose 5'-phosphate)-2'-deoxyribonucleotide-DNA = a 3'-end 2'-deoxyribonucleotide-(2,3-dehydro-2,3-deoxyribose 5'-phosphate)-DNA + a 5'-end 5'-phospho-2'-deoxyribonucleoside-DNA + H(+)</text>
        <dbReference type="Rhea" id="RHEA:66592"/>
        <dbReference type="Rhea" id="RHEA-COMP:13180"/>
        <dbReference type="Rhea" id="RHEA-COMP:16897"/>
        <dbReference type="Rhea" id="RHEA-COMP:17067"/>
        <dbReference type="ChEBI" id="CHEBI:15378"/>
        <dbReference type="ChEBI" id="CHEBI:136412"/>
        <dbReference type="ChEBI" id="CHEBI:157695"/>
        <dbReference type="ChEBI" id="CHEBI:167181"/>
        <dbReference type="EC" id="4.2.99.18"/>
    </reaction>
</comment>
<comment type="caution">
    <text evidence="25">The sequence shown here is derived from an EMBL/GenBank/DDBJ whole genome shotgun (WGS) entry which is preliminary data.</text>
</comment>
<protein>
    <recommendedName>
        <fullName evidence="5">DNA polymerase beta</fullName>
        <ecNumber evidence="3">2.7.7.7</ecNumber>
        <ecNumber evidence="4">4.2.99.18</ecNumber>
    </recommendedName>
    <alternativeName>
        <fullName evidence="16">5'-deoxyribose-phosphate lyase</fullName>
    </alternativeName>
    <alternativeName>
        <fullName evidence="17">AP lyase</fullName>
    </alternativeName>
</protein>
<dbReference type="InterPro" id="IPR043519">
    <property type="entry name" value="NT_sf"/>
</dbReference>
<dbReference type="Gene3D" id="3.30.210.10">
    <property type="entry name" value="DNA polymerase, thumb domain"/>
    <property type="match status" value="1"/>
</dbReference>
<evidence type="ECO:0000256" key="4">
    <source>
        <dbReference type="ARBA" id="ARBA00012720"/>
    </source>
</evidence>
<evidence type="ECO:0000256" key="14">
    <source>
        <dbReference type="ARBA" id="ARBA00023053"/>
    </source>
</evidence>
<feature type="domain" description="Polymerase/histidinol phosphatase N-terminal" evidence="23">
    <location>
        <begin position="339"/>
        <end position="418"/>
    </location>
</feature>
<dbReference type="Pfam" id="PF14520">
    <property type="entry name" value="HHH_5"/>
    <property type="match status" value="1"/>
</dbReference>
<keyword evidence="9" id="KW-0548">Nucleotidyltransferase</keyword>
<dbReference type="SUPFAM" id="SSF47802">
    <property type="entry name" value="DNA polymerase beta, N-terminal domain-like"/>
    <property type="match status" value="1"/>
</dbReference>
<dbReference type="Gene3D" id="3.20.20.140">
    <property type="entry name" value="Metal-dependent hydrolases"/>
    <property type="match status" value="1"/>
</dbReference>
<feature type="domain" description="Helix-hairpin-helix DNA-binding motif class 1" evidence="22">
    <location>
        <begin position="126"/>
        <end position="145"/>
    </location>
</feature>
<evidence type="ECO:0000256" key="11">
    <source>
        <dbReference type="ARBA" id="ARBA00022763"/>
    </source>
</evidence>
<dbReference type="FunFam" id="3.20.20.140:FF:000047">
    <property type="entry name" value="PHP domain-containing protein"/>
    <property type="match status" value="1"/>
</dbReference>
<dbReference type="SMART" id="SM00483">
    <property type="entry name" value="POLXc"/>
    <property type="match status" value="1"/>
</dbReference>
<comment type="catalytic activity">
    <reaction evidence="19">
        <text>a 5'-end 2'-deoxyribose-2'-deoxyribonucleotide-DNA = (2E,4S)-4-hydroxypenten-2-al-5-phosphate + a 5'-end 5'-phospho-2'-deoxyribonucleoside-DNA + H(+)</text>
        <dbReference type="Rhea" id="RHEA:76255"/>
        <dbReference type="Rhea" id="RHEA-COMP:13180"/>
        <dbReference type="Rhea" id="RHEA-COMP:18657"/>
        <dbReference type="ChEBI" id="CHEBI:15378"/>
        <dbReference type="ChEBI" id="CHEBI:136412"/>
        <dbReference type="ChEBI" id="CHEBI:195194"/>
        <dbReference type="ChEBI" id="CHEBI:195195"/>
    </reaction>
</comment>
<dbReference type="SUPFAM" id="SSF81301">
    <property type="entry name" value="Nucleotidyltransferase"/>
    <property type="match status" value="1"/>
</dbReference>
<dbReference type="PIRSF" id="PIRSF005047">
    <property type="entry name" value="UCP005047_YshC"/>
    <property type="match status" value="1"/>
</dbReference>
<feature type="domain" description="DNA-directed DNA polymerase X" evidence="24">
    <location>
        <begin position="1"/>
        <end position="315"/>
    </location>
</feature>
<accession>A0A0S7XNS5</accession>
<evidence type="ECO:0000256" key="5">
    <source>
        <dbReference type="ARBA" id="ARBA00020020"/>
    </source>
</evidence>
<dbReference type="InterPro" id="IPR010996">
    <property type="entry name" value="HHH_MUS81"/>
</dbReference>
<evidence type="ECO:0000259" key="22">
    <source>
        <dbReference type="SMART" id="SM00278"/>
    </source>
</evidence>
<keyword evidence="6" id="KW-0488">Methylation</keyword>
<evidence type="ECO:0000256" key="15">
    <source>
        <dbReference type="ARBA" id="ARBA00023204"/>
    </source>
</evidence>
<evidence type="ECO:0000256" key="20">
    <source>
        <dbReference type="ARBA" id="ARBA00045548"/>
    </source>
</evidence>
<evidence type="ECO:0000256" key="19">
    <source>
        <dbReference type="ARBA" id="ARBA00044678"/>
    </source>
</evidence>
<evidence type="ECO:0000256" key="10">
    <source>
        <dbReference type="ARBA" id="ARBA00022705"/>
    </source>
</evidence>
<keyword evidence="13" id="KW-0239">DNA-directed DNA polymerase</keyword>
<feature type="domain" description="Helix-hairpin-helix DNA-binding motif class 1" evidence="22">
    <location>
        <begin position="91"/>
        <end position="110"/>
    </location>
</feature>
<dbReference type="Pfam" id="PF14716">
    <property type="entry name" value="HHH_8"/>
    <property type="match status" value="1"/>
</dbReference>
<dbReference type="SUPFAM" id="SSF158702">
    <property type="entry name" value="Sec63 N-terminal domain-like"/>
    <property type="match status" value="1"/>
</dbReference>
<dbReference type="EMBL" id="LIZY01000054">
    <property type="protein sequence ID" value="KPJ63919.1"/>
    <property type="molecule type" value="Genomic_DNA"/>
</dbReference>
<evidence type="ECO:0000256" key="9">
    <source>
        <dbReference type="ARBA" id="ARBA00022695"/>
    </source>
</evidence>
<keyword evidence="10" id="KW-0235">DNA replication</keyword>
<dbReference type="Pfam" id="PF02811">
    <property type="entry name" value="PHP"/>
    <property type="match status" value="1"/>
</dbReference>
<evidence type="ECO:0000256" key="18">
    <source>
        <dbReference type="ARBA" id="ARBA00044632"/>
    </source>
</evidence>
<keyword evidence="15" id="KW-0234">DNA repair</keyword>
<dbReference type="Gene3D" id="3.30.460.10">
    <property type="entry name" value="Beta Polymerase, domain 2"/>
    <property type="match status" value="1"/>
</dbReference>
<comment type="catalytic activity">
    <reaction evidence="21">
        <text>DNA(n) + a 2'-deoxyribonucleoside 5'-triphosphate = DNA(n+1) + diphosphate</text>
        <dbReference type="Rhea" id="RHEA:22508"/>
        <dbReference type="Rhea" id="RHEA-COMP:17339"/>
        <dbReference type="Rhea" id="RHEA-COMP:17340"/>
        <dbReference type="ChEBI" id="CHEBI:33019"/>
        <dbReference type="ChEBI" id="CHEBI:61560"/>
        <dbReference type="ChEBI" id="CHEBI:173112"/>
        <dbReference type="EC" id="2.7.7.7"/>
    </reaction>
</comment>
<comment type="function">
    <text evidence="20">Repair polymerase that plays a key role in base-excision repair. During this process, the damaged base is excised by specific DNA glycosylases, the DNA backbone is nicked at the abasic site by an apurinic/apyrimidic (AP) endonuclease, and POLB removes 5'-deoxyribose-phosphate from the preincised AP site acting as a 5'-deoxyribose-phosphate lyase (5'-dRP lyase); through its DNA polymerase activity, it adds one nucleotide to the 3' end of the arising single-nucleotide gap. Conducts 'gap-filling' DNA synthesis in a stepwise distributive fashion rather than in a processive fashion as for other DNA polymerases. It is also able to cleave sugar-phosphate bonds 3' to an intact AP site, acting as an AP lyase.</text>
</comment>
<evidence type="ECO:0000259" key="23">
    <source>
        <dbReference type="SMART" id="SM00481"/>
    </source>
</evidence>
<dbReference type="InterPro" id="IPR029398">
    <property type="entry name" value="PolB_thumb"/>
</dbReference>
<evidence type="ECO:0000256" key="21">
    <source>
        <dbReference type="ARBA" id="ARBA00049244"/>
    </source>
</evidence>
<keyword evidence="8" id="KW-0808">Transferase</keyword>
<evidence type="ECO:0000313" key="25">
    <source>
        <dbReference type="EMBL" id="KPJ63919.1"/>
    </source>
</evidence>
<dbReference type="InterPro" id="IPR037160">
    <property type="entry name" value="DNA_Pol_thumb_sf"/>
</dbReference>
<dbReference type="InterPro" id="IPR002054">
    <property type="entry name" value="DNA-dir_DNA_pol_X"/>
</dbReference>